<proteinExistence type="predicted"/>
<dbReference type="Proteomes" id="UP000250123">
    <property type="component" value="Chromosome SHEWBE"/>
</dbReference>
<dbReference type="PANTHER" id="PTHR36836:SF1">
    <property type="entry name" value="COLANIC ACID BIOSYNTHESIS PROTEIN WCAK"/>
    <property type="match status" value="1"/>
</dbReference>
<dbReference type="PANTHER" id="PTHR36836">
    <property type="entry name" value="COLANIC ACID BIOSYNTHESIS PROTEIN WCAK"/>
    <property type="match status" value="1"/>
</dbReference>
<dbReference type="EMBL" id="LS483452">
    <property type="protein sequence ID" value="SQH76834.1"/>
    <property type="molecule type" value="Genomic_DNA"/>
</dbReference>
<organism evidence="2 3">
    <name type="scientific">Shewanella benthica</name>
    <dbReference type="NCBI Taxonomy" id="43661"/>
    <lineage>
        <taxon>Bacteria</taxon>
        <taxon>Pseudomonadati</taxon>
        <taxon>Pseudomonadota</taxon>
        <taxon>Gammaproteobacteria</taxon>
        <taxon>Alteromonadales</taxon>
        <taxon>Shewanellaceae</taxon>
        <taxon>Shewanella</taxon>
    </lineage>
</organism>
<dbReference type="Pfam" id="PF04230">
    <property type="entry name" value="PS_pyruv_trans"/>
    <property type="match status" value="1"/>
</dbReference>
<name>A0A330M618_9GAMM</name>
<evidence type="ECO:0000313" key="3">
    <source>
        <dbReference type="Proteomes" id="UP000250123"/>
    </source>
</evidence>
<dbReference type="OrthoDB" id="3199616at2"/>
<dbReference type="AlphaFoldDB" id="A0A330M618"/>
<gene>
    <name evidence="2" type="ORF">SHEWBE_2871</name>
</gene>
<evidence type="ECO:0000313" key="2">
    <source>
        <dbReference type="EMBL" id="SQH76834.1"/>
    </source>
</evidence>
<evidence type="ECO:0000259" key="1">
    <source>
        <dbReference type="Pfam" id="PF04230"/>
    </source>
</evidence>
<dbReference type="KEGG" id="sbk:SHEWBE_2871"/>
<sequence length="409" mass="47618">MNRYLIINSDSPNNRGDRAILMGNICLLRQTFGDDIDIWALSEYPERDAQWYGIHFIPISVQSLSPFDMLTLLKKAKEFDIIFWGGGELLKDYTNKLSLIYWVIKIYLVSLVNPNVYGMFQGIGPTHSKFGKNLIRFIVGRCKVFFTRDDESKQKLLNWGVKTKIISSFDPAILQTASQLTDETVKMLKTFYDIDETLLNNFIGVGPRNWFHYNKSSWLPYKYRQLLPFQKKAAMGDNSMIMKMHIASLLDDVVQELDTNIIFFPMHMSETENDVEVSRTIISYMRNGERTRVLDKDNISPQHYLNIVSHSKLFIGVRLHSTILATVAKIPSFVFYYVDKGRLYFEQIGLKTYSAPIESILNKEMLSEFKDKIIVLKENETNVKTIIDDNLLKMRTQISDVFKREVFRR</sequence>
<protein>
    <recommendedName>
        <fullName evidence="1">Polysaccharide pyruvyl transferase domain-containing protein</fullName>
    </recommendedName>
</protein>
<accession>A0A330M618</accession>
<reference evidence="3" key="1">
    <citation type="submission" date="2018-06" db="EMBL/GenBank/DDBJ databases">
        <authorList>
            <person name="Cea G.-C."/>
            <person name="William W."/>
        </authorList>
    </citation>
    <scope>NUCLEOTIDE SEQUENCE [LARGE SCALE GENOMIC DNA]</scope>
    <source>
        <strain evidence="3">DB21MT-2</strain>
    </source>
</reference>
<dbReference type="InterPro" id="IPR007345">
    <property type="entry name" value="Polysacch_pyruvyl_Trfase"/>
</dbReference>
<feature type="domain" description="Polysaccharide pyruvyl transferase" evidence="1">
    <location>
        <begin position="14"/>
        <end position="337"/>
    </location>
</feature>